<dbReference type="Proteomes" id="UP001054945">
    <property type="component" value="Unassembled WGS sequence"/>
</dbReference>
<gene>
    <name evidence="1" type="ORF">CEXT_390081</name>
</gene>
<dbReference type="EMBL" id="BPLR01002765">
    <property type="protein sequence ID" value="GIX77547.1"/>
    <property type="molecule type" value="Genomic_DNA"/>
</dbReference>
<organism evidence="1 2">
    <name type="scientific">Caerostris extrusa</name>
    <name type="common">Bark spider</name>
    <name type="synonym">Caerostris bankana</name>
    <dbReference type="NCBI Taxonomy" id="172846"/>
    <lineage>
        <taxon>Eukaryota</taxon>
        <taxon>Metazoa</taxon>
        <taxon>Ecdysozoa</taxon>
        <taxon>Arthropoda</taxon>
        <taxon>Chelicerata</taxon>
        <taxon>Arachnida</taxon>
        <taxon>Araneae</taxon>
        <taxon>Araneomorphae</taxon>
        <taxon>Entelegynae</taxon>
        <taxon>Araneoidea</taxon>
        <taxon>Araneidae</taxon>
        <taxon>Caerostris</taxon>
    </lineage>
</organism>
<reference evidence="1 2" key="1">
    <citation type="submission" date="2021-06" db="EMBL/GenBank/DDBJ databases">
        <title>Caerostris extrusa draft genome.</title>
        <authorList>
            <person name="Kono N."/>
            <person name="Arakawa K."/>
        </authorList>
    </citation>
    <scope>NUCLEOTIDE SEQUENCE [LARGE SCALE GENOMIC DNA]</scope>
</reference>
<protein>
    <submittedName>
        <fullName evidence="1">Uncharacterized protein</fullName>
    </submittedName>
</protein>
<evidence type="ECO:0000313" key="1">
    <source>
        <dbReference type="EMBL" id="GIX77547.1"/>
    </source>
</evidence>
<accession>A0AAV4N1T2</accession>
<name>A0AAV4N1T2_CAEEX</name>
<evidence type="ECO:0000313" key="2">
    <source>
        <dbReference type="Proteomes" id="UP001054945"/>
    </source>
</evidence>
<proteinExistence type="predicted"/>
<sequence length="200" mass="22931">MVKAMRVFLRNQVIPTLQQRACLDRTIFMQGGIPSHIAKLVMQLLKRGQTAHFAELKARITQHIKNETSLRHSCLLWNMVFPKNVHCADSVCFPIEYGVISEQHKLRNSHLRHFVADTTVRNALVQDDHWRLVTEPFADEKRARTRLSKYPVRQRNALLATAMGLVTATTNTLSSITIERVNPGWISLLLLFKGPSLHKF</sequence>
<keyword evidence="2" id="KW-1185">Reference proteome</keyword>
<comment type="caution">
    <text evidence="1">The sequence shown here is derived from an EMBL/GenBank/DDBJ whole genome shotgun (WGS) entry which is preliminary data.</text>
</comment>
<dbReference type="AlphaFoldDB" id="A0AAV4N1T2"/>